<feature type="compositionally biased region" description="Pro residues" evidence="1">
    <location>
        <begin position="1622"/>
        <end position="1632"/>
    </location>
</feature>
<feature type="compositionally biased region" description="Basic and acidic residues" evidence="1">
    <location>
        <begin position="1735"/>
        <end position="1746"/>
    </location>
</feature>
<evidence type="ECO:0000313" key="3">
    <source>
        <dbReference type="EMBL" id="CEM33676.1"/>
    </source>
</evidence>
<feature type="transmembrane region" description="Helical" evidence="2">
    <location>
        <begin position="95"/>
        <end position="115"/>
    </location>
</feature>
<name>A0A0G4GSL4_9ALVE</name>
<feature type="region of interest" description="Disordered" evidence="1">
    <location>
        <begin position="1146"/>
        <end position="1263"/>
    </location>
</feature>
<feature type="compositionally biased region" description="Basic and acidic residues" evidence="1">
    <location>
        <begin position="1796"/>
        <end position="1808"/>
    </location>
</feature>
<feature type="compositionally biased region" description="Acidic residues" evidence="1">
    <location>
        <begin position="1927"/>
        <end position="1938"/>
    </location>
</feature>
<accession>A0A0G4GSL4</accession>
<evidence type="ECO:0000256" key="2">
    <source>
        <dbReference type="SAM" id="Phobius"/>
    </source>
</evidence>
<feature type="compositionally biased region" description="Basic residues" evidence="1">
    <location>
        <begin position="1544"/>
        <end position="1564"/>
    </location>
</feature>
<dbReference type="VEuPathDB" id="CryptoDB:Cvel_23219"/>
<keyword evidence="2" id="KW-1133">Transmembrane helix</keyword>
<protein>
    <recommendedName>
        <fullName evidence="4">EF-hand domain-containing protein</fullName>
    </recommendedName>
</protein>
<feature type="transmembrane region" description="Helical" evidence="2">
    <location>
        <begin position="12"/>
        <end position="32"/>
    </location>
</feature>
<keyword evidence="2" id="KW-0812">Transmembrane</keyword>
<feature type="region of interest" description="Disordered" evidence="1">
    <location>
        <begin position="1074"/>
        <end position="1095"/>
    </location>
</feature>
<reference evidence="3" key="1">
    <citation type="submission" date="2014-11" db="EMBL/GenBank/DDBJ databases">
        <authorList>
            <person name="Otto D Thomas"/>
            <person name="Naeem Raeece"/>
        </authorList>
    </citation>
    <scope>NUCLEOTIDE SEQUENCE</scope>
</reference>
<feature type="compositionally biased region" description="Low complexity" evidence="1">
    <location>
        <begin position="1311"/>
        <end position="1326"/>
    </location>
</feature>
<organism evidence="3">
    <name type="scientific">Chromera velia CCMP2878</name>
    <dbReference type="NCBI Taxonomy" id="1169474"/>
    <lineage>
        <taxon>Eukaryota</taxon>
        <taxon>Sar</taxon>
        <taxon>Alveolata</taxon>
        <taxon>Colpodellida</taxon>
        <taxon>Chromeraceae</taxon>
        <taxon>Chromera</taxon>
    </lineage>
</organism>
<feature type="compositionally biased region" description="Basic and acidic residues" evidence="1">
    <location>
        <begin position="1033"/>
        <end position="1046"/>
    </location>
</feature>
<dbReference type="InterPro" id="IPR011992">
    <property type="entry name" value="EF-hand-dom_pair"/>
</dbReference>
<feature type="region of interest" description="Disordered" evidence="1">
    <location>
        <begin position="394"/>
        <end position="581"/>
    </location>
</feature>
<feature type="compositionally biased region" description="Basic and acidic residues" evidence="1">
    <location>
        <begin position="64"/>
        <end position="78"/>
    </location>
</feature>
<feature type="compositionally biased region" description="Basic and acidic residues" evidence="1">
    <location>
        <begin position="526"/>
        <end position="571"/>
    </location>
</feature>
<feature type="region of interest" description="Disordered" evidence="1">
    <location>
        <begin position="1276"/>
        <end position="1662"/>
    </location>
</feature>
<evidence type="ECO:0008006" key="4">
    <source>
        <dbReference type="Google" id="ProtNLM"/>
    </source>
</evidence>
<feature type="non-terminal residue" evidence="3">
    <location>
        <position position="1"/>
    </location>
</feature>
<dbReference type="EMBL" id="CDMZ01001511">
    <property type="protein sequence ID" value="CEM33676.1"/>
    <property type="molecule type" value="Genomic_DNA"/>
</dbReference>
<feature type="compositionally biased region" description="Gly residues" evidence="1">
    <location>
        <begin position="163"/>
        <end position="176"/>
    </location>
</feature>
<sequence>DYPRVVSRLFQEMTVLGFIALVVFFLMKGGIFEALSDVLFSEKHLEFHKHETMMALQQQHHRNGGAEHEDSGGESHDEGHGHVCLLHELFEEVHMLIFLIMVVLVFTAIYLVAVAKLTAKRWKKAERLTSEELLAEYRRIRAAQLAITQQREGSGPGPSPSPGRGGSGEDLGGDSVGGEHRESPRETPIATTVSSRLLMAKRPRQTGSYLFTGQSAVSRWRRYLMGRRSLEEDVKKVLGRLKYRAIRHEFLCPSLGSVAPVESEMAPEFPFFAYLKACMVDLVADVLHIPPWMYALLWLVCVVLRPLLTMDKEVQRPLYSSLGLFFVLCMWLIQKRLDWMIHMLTPPIERKLEFVEMEREWRRMQRDEKEKNRRKSTSQVESYFASSQITFGPGGADGSGPFQQTALHPHGSLPITAFNNNTASPSPEGPLRAGGGGGAVTPLNLPGSAKTAFRSEEQNRDRDTGPDLTGPNTSAAALSSSSSAADAFEASGVPAEGGHAGAGLGRGRVQAGGDSAAGRSRVKASTGERETDPEGPSREDSGDMKRGRTRESEKTVGSRERDRDKERERGSGRKRRSRERAEWVEVTRPFEKERERAKAAACSPNAGGIHGPPSPGSPYEVYLYRNVENDGFVAPLHCLDCPASSGAVRTAIRKWLCGTATPNRHQQLFPFWSHGPKFLKKCVQLLISCLAIYIGVLVSEVVFDSEERKGWMEDWHWLAVVTACLLYALLEGLPSLIASVTLVCNIELMRNAKNVDRTLQLMRQAKYVQRFRLLTQVKKVARVQRYRHLRERHPAQLRRELRSRWRRLSQLERSQVNDSFVKFGGFAKGALEKPEVLKCLLAYGLDDEAARTELDTWWEVFDFQSNGKLEIECFQMLMVAVHDNRHHTLLSENDVRELLEALDEGQMPPVESFSEMSSNRRAVARFTSMPSSARLLTPDLSAMRAATPASAFRLTTNIKGGGGPGTPLSQSRVPLMMPAQQRLGSQGGTGRPEQPEQHHHPLSWGYPSSMHQQHQAGSVKQPPSVHPPARSLFSDRGDTDRERDIDGGTGKAPSVAGTVQWRSLADLQGGIERQHSAIPLSPEQRDGVGGAAEGRIENGPVHLVENVSLQQLQQRAKQRGVESNEADPLASLDAALTAHVLSAGGAQIPPRAQDGGEDAPVPPPTTSSLYPPETVGGGPTPTLTGTSEVSSVHSPEAKPVPSPTQTVSALVGGVPPTPASSNFQSVDFQSAHSVASSHLSSNHPNRNSHITQSDGPPQGVGGFLEVPVRFRLGTSSCSSASESEFTSCDGHATNRRSEVEPPQDMNPFGSPPASTASPPTNSQTQTGAVQSTVSKAQGPRLASSAPTPVEIPPKNPDSSGPPTETWRGIPVHHNAAAGGGGTIHPQNHQQGAEGGGRLLFPLTRTPSPISPDDSRGLIFSPTSGSTHPAVPVSASASPLPVDSTVATGNGHEQEEQKKIEAADALAPAAANRTTTQPGGGSPLPNGLPMPKRPPPTQHSPDESPPPQIAIARHVTEPPSVSDAAAATLGEKSGGGTPMGISRLSLHRRSGISHRSSHHRHRHKGSPGASTGKLQGTDRLEVFIPEAGGDFADGDGGSSLDMSPLSSIPSAFLPIRDQSRPLEPLPPPPPSPPALEVSLSVSAQSSSSSSSQHLTVIPAGTGSGFLNASQTQQQSGLFRAITTSREFSGEASPAALAAVVGPVAESPQHRQPAGILASSISPHPPPSSPPRAFAFGEKEVARSESVRRQRLAVTPDVDDERGGPEDLDFADVDSAASPKGLPPLPSANSKSSVFSAGREKGERGEKERTPSAARAGKAGGGKGDQNPDTPRSAASFPLLPLWPVRSPSQPPMGLDVPESRTPSRSPAGWQLSPRRHLSGSGEDSGERRLSSGQNDDLRSNGGGADGSARSGAGGREAFRTRFGLSGLEADEEDLEEEELISQASEGEVSEPPSERLSAREKIDLDDLRRLMGMQMTELEGAGLISLMNGGASRSFATTEEFYRWLKRVEAEFAPSAIV</sequence>
<feature type="compositionally biased region" description="Basic and acidic residues" evidence="1">
    <location>
        <begin position="1451"/>
        <end position="1461"/>
    </location>
</feature>
<feature type="region of interest" description="Disordered" evidence="1">
    <location>
        <begin position="58"/>
        <end position="78"/>
    </location>
</feature>
<feature type="compositionally biased region" description="Low complexity" evidence="1">
    <location>
        <begin position="1276"/>
        <end position="1288"/>
    </location>
</feature>
<feature type="region of interest" description="Disordered" evidence="1">
    <location>
        <begin position="1701"/>
        <end position="1957"/>
    </location>
</feature>
<feature type="transmembrane region" description="Helical" evidence="2">
    <location>
        <begin position="314"/>
        <end position="333"/>
    </location>
</feature>
<keyword evidence="2" id="KW-0472">Membrane</keyword>
<feature type="region of interest" description="Disordered" evidence="1">
    <location>
        <begin position="147"/>
        <end position="189"/>
    </location>
</feature>
<feature type="compositionally biased region" description="Polar residues" evidence="1">
    <location>
        <begin position="1599"/>
        <end position="1608"/>
    </location>
</feature>
<feature type="compositionally biased region" description="Basic and acidic residues" evidence="1">
    <location>
        <begin position="453"/>
        <end position="465"/>
    </location>
</feature>
<dbReference type="SUPFAM" id="SSF47473">
    <property type="entry name" value="EF-hand"/>
    <property type="match status" value="1"/>
</dbReference>
<feature type="compositionally biased region" description="Pro residues" evidence="1">
    <location>
        <begin position="1485"/>
        <end position="1507"/>
    </location>
</feature>
<feature type="compositionally biased region" description="Low complexity" evidence="1">
    <location>
        <begin position="1633"/>
        <end position="1651"/>
    </location>
</feature>
<evidence type="ECO:0000256" key="1">
    <source>
        <dbReference type="SAM" id="MobiDB-lite"/>
    </source>
</evidence>
<feature type="compositionally biased region" description="Low complexity" evidence="1">
    <location>
        <begin position="1230"/>
        <end position="1241"/>
    </location>
</feature>
<feature type="region of interest" description="Disordered" evidence="1">
    <location>
        <begin position="981"/>
        <end position="1057"/>
    </location>
</feature>
<feature type="compositionally biased region" description="Polar residues" evidence="1">
    <location>
        <begin position="1242"/>
        <end position="1255"/>
    </location>
</feature>
<feature type="compositionally biased region" description="Polar residues" evidence="1">
    <location>
        <begin position="1219"/>
        <end position="1228"/>
    </location>
</feature>
<gene>
    <name evidence="3" type="ORF">Cvel_23219</name>
</gene>
<proteinExistence type="predicted"/>
<feature type="compositionally biased region" description="Low complexity" evidence="1">
    <location>
        <begin position="474"/>
        <end position="491"/>
    </location>
</feature>
<feature type="compositionally biased region" description="Polar residues" evidence="1">
    <location>
        <begin position="1009"/>
        <end position="1018"/>
    </location>
</feature>